<protein>
    <recommendedName>
        <fullName evidence="11">Multidrug transporter</fullName>
    </recommendedName>
</protein>
<evidence type="ECO:0000256" key="4">
    <source>
        <dbReference type="ARBA" id="ARBA00023136"/>
    </source>
</evidence>
<dbReference type="PANTHER" id="PTHR30386">
    <property type="entry name" value="MEMBRANE FUSION SUBUNIT OF EMRAB-TOLC MULTIDRUG EFFLUX PUMP"/>
    <property type="match status" value="1"/>
</dbReference>
<dbReference type="PANTHER" id="PTHR30386:SF26">
    <property type="entry name" value="TRANSPORT PROTEIN COMB"/>
    <property type="match status" value="1"/>
</dbReference>
<proteinExistence type="predicted"/>
<dbReference type="GO" id="GO:0016020">
    <property type="term" value="C:membrane"/>
    <property type="evidence" value="ECO:0007669"/>
    <property type="project" value="UniProtKB-SubCell"/>
</dbReference>
<evidence type="ECO:0000259" key="8">
    <source>
        <dbReference type="Pfam" id="PF25954"/>
    </source>
</evidence>
<dbReference type="EMBL" id="LWBP01000001">
    <property type="protein sequence ID" value="OQP68654.1"/>
    <property type="molecule type" value="Genomic_DNA"/>
</dbReference>
<dbReference type="GO" id="GO:0055085">
    <property type="term" value="P:transmembrane transport"/>
    <property type="evidence" value="ECO:0007669"/>
    <property type="project" value="InterPro"/>
</dbReference>
<accession>A0A1V9GDK5</accession>
<keyword evidence="2 6" id="KW-0812">Transmembrane</keyword>
<dbReference type="Pfam" id="PF25917">
    <property type="entry name" value="BSH_RND"/>
    <property type="match status" value="1"/>
</dbReference>
<evidence type="ECO:0000256" key="5">
    <source>
        <dbReference type="SAM" id="Coils"/>
    </source>
</evidence>
<keyword evidence="5" id="KW-0175">Coiled coil</keyword>
<dbReference type="RefSeq" id="WP_081159393.1">
    <property type="nucleotide sequence ID" value="NZ_LWBP01000001.1"/>
</dbReference>
<comment type="subcellular location">
    <subcellularLocation>
        <location evidence="1">Membrane</location>
        <topology evidence="1">Single-pass membrane protein</topology>
    </subcellularLocation>
</comment>
<dbReference type="OrthoDB" id="9811754at2"/>
<dbReference type="STRING" id="550983.A4R26_00095"/>
<dbReference type="Gene3D" id="1.10.287.470">
    <property type="entry name" value="Helix hairpin bin"/>
    <property type="match status" value="1"/>
</dbReference>
<evidence type="ECO:0000256" key="3">
    <source>
        <dbReference type="ARBA" id="ARBA00022989"/>
    </source>
</evidence>
<keyword evidence="3 6" id="KW-1133">Transmembrane helix</keyword>
<organism evidence="9 10">
    <name type="scientific">Niastella populi</name>
    <dbReference type="NCBI Taxonomy" id="550983"/>
    <lineage>
        <taxon>Bacteria</taxon>
        <taxon>Pseudomonadati</taxon>
        <taxon>Bacteroidota</taxon>
        <taxon>Chitinophagia</taxon>
        <taxon>Chitinophagales</taxon>
        <taxon>Chitinophagaceae</taxon>
        <taxon>Niastella</taxon>
    </lineage>
</organism>
<dbReference type="Gene3D" id="2.40.50.100">
    <property type="match status" value="1"/>
</dbReference>
<dbReference type="InterPro" id="IPR058625">
    <property type="entry name" value="MdtA-like_BSH"/>
</dbReference>
<dbReference type="Proteomes" id="UP000192276">
    <property type="component" value="Unassembled WGS sequence"/>
</dbReference>
<feature type="coiled-coil region" evidence="5">
    <location>
        <begin position="86"/>
        <end position="113"/>
    </location>
</feature>
<dbReference type="AlphaFoldDB" id="A0A1V9GDK5"/>
<reference evidence="10" key="1">
    <citation type="submission" date="2016-04" db="EMBL/GenBank/DDBJ databases">
        <authorList>
            <person name="Chen L."/>
            <person name="Zhuang W."/>
            <person name="Wang G."/>
        </authorList>
    </citation>
    <scope>NUCLEOTIDE SEQUENCE [LARGE SCALE GENOMIC DNA]</scope>
    <source>
        <strain evidence="10">208</strain>
    </source>
</reference>
<evidence type="ECO:0000256" key="2">
    <source>
        <dbReference type="ARBA" id="ARBA00022692"/>
    </source>
</evidence>
<evidence type="ECO:0008006" key="11">
    <source>
        <dbReference type="Google" id="ProtNLM"/>
    </source>
</evidence>
<feature type="transmembrane region" description="Helical" evidence="6">
    <location>
        <begin position="21"/>
        <end position="39"/>
    </location>
</feature>
<evidence type="ECO:0000313" key="9">
    <source>
        <dbReference type="EMBL" id="OQP68654.1"/>
    </source>
</evidence>
<sequence>MKKKYTLTDRLITKITGWLSALIIVALAAWGIVTLWGFYRFEQTNDAQIDEYVTPIISRAAGAITSVRFEEYQPVKKGDTLLTIDNREYLLQLQQTEAAMQKCSAQLKQLANRQTAEKALVQAELSRLQALWQQQQLGLNNTIITAPNNGSMGRRIVSTNQIINAGDMLAYIVNDETDKWVVANFKETQVAGLHIGDSVHLTVDAYPGRKFTGTIISFSPATGSRFSLLPPDNATGNFVKIVQRIPVRIRIHGSREELCMLKAGMNVNVSVPKKQQRG</sequence>
<gene>
    <name evidence="9" type="ORF">A4R26_00095</name>
</gene>
<dbReference type="SUPFAM" id="SSF111369">
    <property type="entry name" value="HlyD-like secretion proteins"/>
    <property type="match status" value="1"/>
</dbReference>
<dbReference type="Pfam" id="PF25954">
    <property type="entry name" value="Beta-barrel_RND_2"/>
    <property type="match status" value="1"/>
</dbReference>
<dbReference type="InterPro" id="IPR058792">
    <property type="entry name" value="Beta-barrel_RND_2"/>
</dbReference>
<dbReference type="Gene3D" id="2.40.30.170">
    <property type="match status" value="1"/>
</dbReference>
<comment type="caution">
    <text evidence="9">The sequence shown here is derived from an EMBL/GenBank/DDBJ whole genome shotgun (WGS) entry which is preliminary data.</text>
</comment>
<evidence type="ECO:0000256" key="1">
    <source>
        <dbReference type="ARBA" id="ARBA00004167"/>
    </source>
</evidence>
<name>A0A1V9GDK5_9BACT</name>
<evidence type="ECO:0000313" key="10">
    <source>
        <dbReference type="Proteomes" id="UP000192276"/>
    </source>
</evidence>
<feature type="domain" description="Multidrug resistance protein MdtA-like barrel-sandwich hybrid" evidence="7">
    <location>
        <begin position="56"/>
        <end position="173"/>
    </location>
</feature>
<evidence type="ECO:0000259" key="7">
    <source>
        <dbReference type="Pfam" id="PF25917"/>
    </source>
</evidence>
<keyword evidence="10" id="KW-1185">Reference proteome</keyword>
<feature type="domain" description="CusB-like beta-barrel" evidence="8">
    <location>
        <begin position="180"/>
        <end position="221"/>
    </location>
</feature>
<dbReference type="InterPro" id="IPR050739">
    <property type="entry name" value="MFP"/>
</dbReference>
<evidence type="ECO:0000256" key="6">
    <source>
        <dbReference type="SAM" id="Phobius"/>
    </source>
</evidence>
<keyword evidence="4 6" id="KW-0472">Membrane</keyword>